<name>A0A0M9AD06_THEAQ</name>
<dbReference type="RefSeq" id="WP_053767284.1">
    <property type="nucleotide sequence ID" value="NZ_LHCI01000106.1"/>
</dbReference>
<proteinExistence type="inferred from homology"/>
<evidence type="ECO:0000256" key="2">
    <source>
        <dbReference type="ARBA" id="ARBA00001946"/>
    </source>
</evidence>
<comment type="cofactor">
    <cofactor evidence="2">
        <name>Mg(2+)</name>
        <dbReference type="ChEBI" id="CHEBI:18420"/>
    </cofactor>
</comment>
<keyword evidence="7" id="KW-0479">Metal-binding</keyword>
<sequence length="354" mass="39121">MEARFAELLAAYCLEAAPGETVLVEAETPALPLLPHLKRALLQRGAYPLFRLGYPGEARDFLLHGGRWLEAIPEVERALYEKADKFLRVLSAENPLEGASVDPALALRHQRAWRPLSELRLQKRWALTLYPTVGYAVGAGMGTEAFRAYLERALFLDREDPVAAWRELAAFQEGLIRRLSQGKILRILAPGTDLTLSVAGRTWVNSDGRRNMPSGEVFTGPLEDSAEGEVRFNLPAFVGGRRVEGVYLRFHRGEVVEARAQVGEDYLKEALATDPGARRLGEVGIGTNFALDRSTGLILLDEKMGGTVHLALGRSYPETGGRNESALHWDLVLSLKEGRLLLDGEPLMVEGRFV</sequence>
<evidence type="ECO:0000313" key="11">
    <source>
        <dbReference type="Proteomes" id="UP000037685"/>
    </source>
</evidence>
<evidence type="ECO:0000256" key="8">
    <source>
        <dbReference type="ARBA" id="ARBA00022801"/>
    </source>
</evidence>
<dbReference type="PRINTS" id="PR00919">
    <property type="entry name" value="THERMOPTASE"/>
</dbReference>
<dbReference type="PANTHER" id="PTHR34448">
    <property type="entry name" value="AMINOPEPTIDASE"/>
    <property type="match status" value="1"/>
</dbReference>
<dbReference type="Gene3D" id="3.40.1830.10">
    <property type="entry name" value="Thermophilic metalloprotease (M29)"/>
    <property type="match status" value="1"/>
</dbReference>
<keyword evidence="5 10" id="KW-0031">Aminopeptidase</keyword>
<accession>A0A0M9AD06</accession>
<dbReference type="PATRIC" id="fig|271.14.peg.702"/>
<dbReference type="EMBL" id="LHCI01000106">
    <property type="protein sequence ID" value="KOX89452.1"/>
    <property type="molecule type" value="Genomic_DNA"/>
</dbReference>
<keyword evidence="6" id="KW-0645">Protease</keyword>
<dbReference type="GO" id="GO:0004177">
    <property type="term" value="F:aminopeptidase activity"/>
    <property type="evidence" value="ECO:0007669"/>
    <property type="project" value="UniProtKB-KW"/>
</dbReference>
<dbReference type="InterPro" id="IPR052170">
    <property type="entry name" value="M29_Exopeptidase"/>
</dbReference>
<dbReference type="AlphaFoldDB" id="A0A0M9AD06"/>
<evidence type="ECO:0000313" key="10">
    <source>
        <dbReference type="EMBL" id="KOX89452.1"/>
    </source>
</evidence>
<comment type="cofactor">
    <cofactor evidence="3">
        <name>Zn(2+)</name>
        <dbReference type="ChEBI" id="CHEBI:29105"/>
    </cofactor>
</comment>
<organism evidence="10 11">
    <name type="scientific">Thermus aquaticus</name>
    <dbReference type="NCBI Taxonomy" id="271"/>
    <lineage>
        <taxon>Bacteria</taxon>
        <taxon>Thermotogati</taxon>
        <taxon>Deinococcota</taxon>
        <taxon>Deinococci</taxon>
        <taxon>Thermales</taxon>
        <taxon>Thermaceae</taxon>
        <taxon>Thermus</taxon>
    </lineage>
</organism>
<keyword evidence="8 10" id="KW-0378">Hydrolase</keyword>
<dbReference type="GO" id="GO:0046872">
    <property type="term" value="F:metal ion binding"/>
    <property type="evidence" value="ECO:0007669"/>
    <property type="project" value="UniProtKB-KW"/>
</dbReference>
<dbReference type="InterPro" id="IPR035097">
    <property type="entry name" value="M29_N-terminal"/>
</dbReference>
<dbReference type="Pfam" id="PF02073">
    <property type="entry name" value="Peptidase_M29"/>
    <property type="match status" value="1"/>
</dbReference>
<gene>
    <name evidence="10" type="ORF">BVI061214_00616</name>
</gene>
<dbReference type="SUPFAM" id="SSF144052">
    <property type="entry name" value="Thermophilic metalloprotease-like"/>
    <property type="match status" value="1"/>
</dbReference>
<protein>
    <submittedName>
        <fullName evidence="10">Aminopeptidase 2</fullName>
        <ecNumber evidence="10">3.4.11.-</ecNumber>
    </submittedName>
</protein>
<dbReference type="GO" id="GO:0006508">
    <property type="term" value="P:proteolysis"/>
    <property type="evidence" value="ECO:0007669"/>
    <property type="project" value="UniProtKB-KW"/>
</dbReference>
<evidence type="ECO:0000256" key="9">
    <source>
        <dbReference type="ARBA" id="ARBA00023049"/>
    </source>
</evidence>
<comment type="cofactor">
    <cofactor evidence="1">
        <name>Co(2+)</name>
        <dbReference type="ChEBI" id="CHEBI:48828"/>
    </cofactor>
</comment>
<evidence type="ECO:0000256" key="6">
    <source>
        <dbReference type="ARBA" id="ARBA00022670"/>
    </source>
</evidence>
<dbReference type="InterPro" id="IPR000787">
    <property type="entry name" value="Peptidase_M29"/>
</dbReference>
<reference evidence="10 11" key="1">
    <citation type="submission" date="2015-07" db="EMBL/GenBank/DDBJ databases">
        <authorList>
            <person name="Noorani M."/>
        </authorList>
    </citation>
    <scope>NUCLEOTIDE SEQUENCE [LARGE SCALE GENOMIC DNA]</scope>
    <source>
        <strain evidence="11">ATCC 25104 / DSM 625 / JCM 10724 / NBRC 103206 / NCIMB 11243 / YT-1</strain>
    </source>
</reference>
<evidence type="ECO:0000256" key="5">
    <source>
        <dbReference type="ARBA" id="ARBA00022438"/>
    </source>
</evidence>
<keyword evidence="9" id="KW-0482">Metalloprotease</keyword>
<dbReference type="PANTHER" id="PTHR34448:SF1">
    <property type="entry name" value="BLL6088 PROTEIN"/>
    <property type="match status" value="1"/>
</dbReference>
<evidence type="ECO:0000256" key="4">
    <source>
        <dbReference type="ARBA" id="ARBA00008236"/>
    </source>
</evidence>
<dbReference type="GO" id="GO:0008237">
    <property type="term" value="F:metallopeptidase activity"/>
    <property type="evidence" value="ECO:0007669"/>
    <property type="project" value="UniProtKB-KW"/>
</dbReference>
<evidence type="ECO:0000256" key="1">
    <source>
        <dbReference type="ARBA" id="ARBA00001941"/>
    </source>
</evidence>
<comment type="similarity">
    <text evidence="4">Belongs to the peptidase M29 family.</text>
</comment>
<comment type="caution">
    <text evidence="10">The sequence shown here is derived from an EMBL/GenBank/DDBJ whole genome shotgun (WGS) entry which is preliminary data.</text>
</comment>
<dbReference type="EC" id="3.4.11.-" evidence="10"/>
<dbReference type="Proteomes" id="UP000037685">
    <property type="component" value="Unassembled WGS sequence"/>
</dbReference>
<evidence type="ECO:0000256" key="3">
    <source>
        <dbReference type="ARBA" id="ARBA00001947"/>
    </source>
</evidence>
<evidence type="ECO:0000256" key="7">
    <source>
        <dbReference type="ARBA" id="ARBA00022723"/>
    </source>
</evidence>